<dbReference type="PANTHER" id="PTHR11573">
    <property type="entry name" value="RIBONUCLEOSIDE-DIPHOSPHATE REDUCTASE LARGE CHAIN"/>
    <property type="match status" value="1"/>
</dbReference>
<dbReference type="GO" id="GO:0009263">
    <property type="term" value="P:deoxyribonucleotide biosynthetic process"/>
    <property type="evidence" value="ECO:0007669"/>
    <property type="project" value="UniProtKB-KW"/>
</dbReference>
<dbReference type="Pfam" id="PF02867">
    <property type="entry name" value="Ribonuc_red_lgC"/>
    <property type="match status" value="1"/>
</dbReference>
<sequence length="733" mass="82200">MPFQVFLHILTAESVVALMTMHPDYSFLHKATSKKFSAVIEELYAYGNKKGNCGLPLISQEFYDNVHVHAAELDSAIISSCDFKFTYLGFKTLEKSYLLRCNGRIVECPQHLFMRVTVAIHGLNLPGVLLTYELMSCRFFVLSSPTLLNAGSPHSQLSSCFLLNIKEDSIEGVFDTLKDCTVISKSASRIGMSLHTTSASGSYVPKTNGYSSGTVPFLKLFDARIQYIEGNVEQPEAMMVYLEPWHADILDFLELKKNHGKEEARAPHLFCALWIPDLFMRHVEADKNWSLFCPQTVPGLSNVHGSAFDVLYNQYEVEGCTQMVVPARQIWFAALNSQIEMSGPFFLYKDSINEKLNQKNLGTIQSSNLCMEIVQYTSPDEVAVCNLASLVLPSFIDGSCLDFGKLHEVSKAIIDIDHYPVAEAKHSNLRHRLIGLGVQGLADIFIALRVPFKSPEARVLNIQIFETIYHGALEASMELACIDGPYRTWRGSPAEQGMLQYDLWGITPMNLWDWASLKHQIASNGLRNSLLTISMSTVLTSQILGFSESSKPYTSNMYSWHVLAGEFQVVCPQLLQDLVELGIWNDDMKNMILAHNGSLQNICGIPQHIKEVYKTVWEIQQEALLDLAADQAPFICQSQSQSLYLQAPTISQLTNMHFYVWRKGLKTGTYHLWTRTLSQLIQFTMDQKMNIIDDPMSSMTDTSSSTGSYDSNIYSLDSGGYYLQGDSNIACAT</sequence>
<dbReference type="SUPFAM" id="SSF51998">
    <property type="entry name" value="PFL-like glycyl radical enzymes"/>
    <property type="match status" value="1"/>
</dbReference>
<dbReference type="STRING" id="1076256.A0A2H3BUG0"/>
<name>A0A2H3BUG0_9AGAR</name>
<dbReference type="Gene3D" id="3.20.70.20">
    <property type="match status" value="1"/>
</dbReference>
<dbReference type="EMBL" id="KZ293433">
    <property type="protein sequence ID" value="PBK68207.1"/>
    <property type="molecule type" value="Genomic_DNA"/>
</dbReference>
<keyword evidence="11" id="KW-1185">Reference proteome</keyword>
<dbReference type="InterPro" id="IPR000788">
    <property type="entry name" value="RNR_lg_C"/>
</dbReference>
<feature type="domain" description="Ribonucleotide reductase large subunit C-terminal" evidence="9">
    <location>
        <begin position="158"/>
        <end position="671"/>
    </location>
</feature>
<gene>
    <name evidence="10" type="ORF">ARMSODRAFT_988762</name>
</gene>
<dbReference type="InterPro" id="IPR013509">
    <property type="entry name" value="RNR_lsu_N"/>
</dbReference>
<evidence type="ECO:0000259" key="9">
    <source>
        <dbReference type="Pfam" id="PF02867"/>
    </source>
</evidence>
<evidence type="ECO:0000313" key="11">
    <source>
        <dbReference type="Proteomes" id="UP000218334"/>
    </source>
</evidence>
<feature type="signal peptide" evidence="7">
    <location>
        <begin position="1"/>
        <end position="17"/>
    </location>
</feature>
<feature type="domain" description="Ribonucleotide reductase large subunit N-terminal" evidence="8">
    <location>
        <begin position="84"/>
        <end position="154"/>
    </location>
</feature>
<evidence type="ECO:0000313" key="10">
    <source>
        <dbReference type="EMBL" id="PBK68207.1"/>
    </source>
</evidence>
<dbReference type="AlphaFoldDB" id="A0A2H3BUG0"/>
<protein>
    <recommendedName>
        <fullName evidence="2 6">Ribonucleoside-diphosphate reductase</fullName>
        <ecNumber evidence="2 6">1.17.4.1</ecNumber>
    </recommendedName>
</protein>
<dbReference type="InterPro" id="IPR008926">
    <property type="entry name" value="RNR_R1-su_N"/>
</dbReference>
<evidence type="ECO:0000259" key="8">
    <source>
        <dbReference type="Pfam" id="PF00317"/>
    </source>
</evidence>
<comment type="function">
    <text evidence="5 6">Provides the precursors necessary for DNA synthesis. Catalyzes the biosynthesis of deoxyribonucleotides from the corresponding ribonucleotides.</text>
</comment>
<evidence type="ECO:0000256" key="1">
    <source>
        <dbReference type="ARBA" id="ARBA00010406"/>
    </source>
</evidence>
<dbReference type="Pfam" id="PF00317">
    <property type="entry name" value="Ribonuc_red_lgN"/>
    <property type="match status" value="1"/>
</dbReference>
<dbReference type="Proteomes" id="UP000218334">
    <property type="component" value="Unassembled WGS sequence"/>
</dbReference>
<evidence type="ECO:0000256" key="7">
    <source>
        <dbReference type="SAM" id="SignalP"/>
    </source>
</evidence>
<keyword evidence="3 6" id="KW-0560">Oxidoreductase</keyword>
<dbReference type="EC" id="1.17.4.1" evidence="2 6"/>
<dbReference type="GO" id="GO:0004748">
    <property type="term" value="F:ribonucleoside-diphosphate reductase activity, thioredoxin disulfide as acceptor"/>
    <property type="evidence" value="ECO:0007669"/>
    <property type="project" value="UniProtKB-EC"/>
</dbReference>
<comment type="similarity">
    <text evidence="1 6">Belongs to the ribonucleoside diphosphate reductase large chain family.</text>
</comment>
<dbReference type="SUPFAM" id="SSF48168">
    <property type="entry name" value="R1 subunit of ribonucleotide reductase, N-terminal domain"/>
    <property type="match status" value="1"/>
</dbReference>
<keyword evidence="7" id="KW-0732">Signal</keyword>
<evidence type="ECO:0000256" key="2">
    <source>
        <dbReference type="ARBA" id="ARBA00012274"/>
    </source>
</evidence>
<reference evidence="11" key="1">
    <citation type="journal article" date="2017" name="Nat. Ecol. Evol.">
        <title>Genome expansion and lineage-specific genetic innovations in the forest pathogenic fungi Armillaria.</title>
        <authorList>
            <person name="Sipos G."/>
            <person name="Prasanna A.N."/>
            <person name="Walter M.C."/>
            <person name="O'Connor E."/>
            <person name="Balint B."/>
            <person name="Krizsan K."/>
            <person name="Kiss B."/>
            <person name="Hess J."/>
            <person name="Varga T."/>
            <person name="Slot J."/>
            <person name="Riley R."/>
            <person name="Boka B."/>
            <person name="Rigling D."/>
            <person name="Barry K."/>
            <person name="Lee J."/>
            <person name="Mihaltcheva S."/>
            <person name="LaButti K."/>
            <person name="Lipzen A."/>
            <person name="Waldron R."/>
            <person name="Moloney N.M."/>
            <person name="Sperisen C."/>
            <person name="Kredics L."/>
            <person name="Vagvoelgyi C."/>
            <person name="Patrignani A."/>
            <person name="Fitzpatrick D."/>
            <person name="Nagy I."/>
            <person name="Doyle S."/>
            <person name="Anderson J.B."/>
            <person name="Grigoriev I.V."/>
            <person name="Gueldener U."/>
            <person name="Muensterkoetter M."/>
            <person name="Nagy L.G."/>
        </authorList>
    </citation>
    <scope>NUCLEOTIDE SEQUENCE [LARGE SCALE GENOMIC DNA]</scope>
    <source>
        <strain evidence="11">28-4</strain>
    </source>
</reference>
<comment type="catalytic activity">
    <reaction evidence="6">
        <text>a 2'-deoxyribonucleoside 5'-diphosphate + [thioredoxin]-disulfide + H2O = a ribonucleoside 5'-diphosphate + [thioredoxin]-dithiol</text>
        <dbReference type="Rhea" id="RHEA:23252"/>
        <dbReference type="Rhea" id="RHEA-COMP:10698"/>
        <dbReference type="Rhea" id="RHEA-COMP:10700"/>
        <dbReference type="ChEBI" id="CHEBI:15377"/>
        <dbReference type="ChEBI" id="CHEBI:29950"/>
        <dbReference type="ChEBI" id="CHEBI:50058"/>
        <dbReference type="ChEBI" id="CHEBI:57930"/>
        <dbReference type="ChEBI" id="CHEBI:73316"/>
        <dbReference type="EC" id="1.17.4.1"/>
    </reaction>
</comment>
<evidence type="ECO:0000256" key="4">
    <source>
        <dbReference type="ARBA" id="ARBA00023116"/>
    </source>
</evidence>
<proteinExistence type="inferred from homology"/>
<dbReference type="UniPathway" id="UPA00326"/>
<dbReference type="GO" id="GO:0005524">
    <property type="term" value="F:ATP binding"/>
    <property type="evidence" value="ECO:0007669"/>
    <property type="project" value="InterPro"/>
</dbReference>
<evidence type="ECO:0000256" key="6">
    <source>
        <dbReference type="RuleBase" id="RU003410"/>
    </source>
</evidence>
<dbReference type="NCBIfam" id="TIGR02506">
    <property type="entry name" value="NrdE_NrdA"/>
    <property type="match status" value="1"/>
</dbReference>
<keyword evidence="4 6" id="KW-0215">Deoxyribonucleotide synthesis</keyword>
<evidence type="ECO:0000256" key="5">
    <source>
        <dbReference type="ARBA" id="ARBA00024942"/>
    </source>
</evidence>
<dbReference type="InterPro" id="IPR039718">
    <property type="entry name" value="Rrm1"/>
</dbReference>
<organism evidence="10 11">
    <name type="scientific">Armillaria solidipes</name>
    <dbReference type="NCBI Taxonomy" id="1076256"/>
    <lineage>
        <taxon>Eukaryota</taxon>
        <taxon>Fungi</taxon>
        <taxon>Dikarya</taxon>
        <taxon>Basidiomycota</taxon>
        <taxon>Agaricomycotina</taxon>
        <taxon>Agaricomycetes</taxon>
        <taxon>Agaricomycetidae</taxon>
        <taxon>Agaricales</taxon>
        <taxon>Marasmiineae</taxon>
        <taxon>Physalacriaceae</taxon>
        <taxon>Armillaria</taxon>
    </lineage>
</organism>
<dbReference type="GO" id="GO:0005971">
    <property type="term" value="C:ribonucleoside-diphosphate reductase complex"/>
    <property type="evidence" value="ECO:0007669"/>
    <property type="project" value="TreeGrafter"/>
</dbReference>
<dbReference type="PRINTS" id="PR01183">
    <property type="entry name" value="RIBORDTASEM1"/>
</dbReference>
<feature type="chain" id="PRO_5013897523" description="Ribonucleoside-diphosphate reductase" evidence="7">
    <location>
        <begin position="18"/>
        <end position="733"/>
    </location>
</feature>
<dbReference type="PANTHER" id="PTHR11573:SF6">
    <property type="entry name" value="RIBONUCLEOSIDE-DIPHOSPHATE REDUCTASE LARGE SUBUNIT"/>
    <property type="match status" value="1"/>
</dbReference>
<accession>A0A2H3BUG0</accession>
<evidence type="ECO:0000256" key="3">
    <source>
        <dbReference type="ARBA" id="ARBA00023002"/>
    </source>
</evidence>
<dbReference type="InterPro" id="IPR013346">
    <property type="entry name" value="NrdE_NrdA_C"/>
</dbReference>